<dbReference type="PANTHER" id="PTHR12749">
    <property type="entry name" value="EXCISION REPAIR CROSS-COMPLEMENTING 1 ERCC1"/>
    <property type="match status" value="1"/>
</dbReference>
<dbReference type="Pfam" id="PF03834">
    <property type="entry name" value="Rad10"/>
    <property type="match status" value="1"/>
</dbReference>
<feature type="domain" description="ERCC1-like central" evidence="7">
    <location>
        <begin position="16"/>
        <end position="121"/>
    </location>
</feature>
<dbReference type="InterPro" id="IPR047260">
    <property type="entry name" value="ERCC1-like_central_dom"/>
</dbReference>
<evidence type="ECO:0000256" key="1">
    <source>
        <dbReference type="ARBA" id="ARBA00004123"/>
    </source>
</evidence>
<evidence type="ECO:0000259" key="7">
    <source>
        <dbReference type="Pfam" id="PF03834"/>
    </source>
</evidence>
<dbReference type="GO" id="GO:0003697">
    <property type="term" value="F:single-stranded DNA binding"/>
    <property type="evidence" value="ECO:0007669"/>
    <property type="project" value="TreeGrafter"/>
</dbReference>
<dbReference type="OrthoDB" id="10262814at2759"/>
<comment type="subcellular location">
    <subcellularLocation>
        <location evidence="1">Nucleus</location>
    </subcellularLocation>
</comment>
<evidence type="ECO:0000256" key="6">
    <source>
        <dbReference type="ARBA" id="ARBA00023242"/>
    </source>
</evidence>
<dbReference type="InterPro" id="IPR011335">
    <property type="entry name" value="Restrct_endonuc-II-like"/>
</dbReference>
<dbReference type="GO" id="GO:0006312">
    <property type="term" value="P:mitotic recombination"/>
    <property type="evidence" value="ECO:0007669"/>
    <property type="project" value="TreeGrafter"/>
</dbReference>
<dbReference type="GO" id="GO:0006302">
    <property type="term" value="P:double-strand break repair"/>
    <property type="evidence" value="ECO:0007669"/>
    <property type="project" value="UniProtKB-ARBA"/>
</dbReference>
<name>A0A0C2IWD6_THEKT</name>
<dbReference type="GO" id="GO:0003684">
    <property type="term" value="F:damaged DNA binding"/>
    <property type="evidence" value="ECO:0007669"/>
    <property type="project" value="InterPro"/>
</dbReference>
<dbReference type="NCBIfam" id="TIGR00597">
    <property type="entry name" value="rad10"/>
    <property type="match status" value="1"/>
</dbReference>
<keyword evidence="9" id="KW-1185">Reference proteome</keyword>
<dbReference type="AlphaFoldDB" id="A0A0C2IWD6"/>
<gene>
    <name evidence="8" type="ORF">RF11_07244</name>
</gene>
<dbReference type="CDD" id="cd22325">
    <property type="entry name" value="ERCC1_C-like"/>
    <property type="match status" value="1"/>
</dbReference>
<accession>A0A0C2IWD6</accession>
<organism evidence="8 9">
    <name type="scientific">Thelohanellus kitauei</name>
    <name type="common">Myxosporean</name>
    <dbReference type="NCBI Taxonomy" id="669202"/>
    <lineage>
        <taxon>Eukaryota</taxon>
        <taxon>Metazoa</taxon>
        <taxon>Cnidaria</taxon>
        <taxon>Myxozoa</taxon>
        <taxon>Myxosporea</taxon>
        <taxon>Bivalvulida</taxon>
        <taxon>Platysporina</taxon>
        <taxon>Myxobolidae</taxon>
        <taxon>Thelohanellus</taxon>
    </lineage>
</organism>
<sequence length="194" mass="22340">MSEGVQQNPDRSVFAISVNRNQEKNPILRHITRVPWSYNPGIYTDFMIGKGVGVYFLRQYIHDRLKGHRDIYKLCVLLVLCDIPQPEDCLVEITKIAVLTNLTLIVAWNSQEAANYLEAYKSCINKPADSLIVKTSDEIHTQIMEFLTNIKGISQTNARVLICNFKVNLTIKDFKKLNGCQHRRAIIMPRHRIE</sequence>
<dbReference type="Proteomes" id="UP000031668">
    <property type="component" value="Unassembled WGS sequence"/>
</dbReference>
<evidence type="ECO:0000256" key="4">
    <source>
        <dbReference type="ARBA" id="ARBA00023125"/>
    </source>
</evidence>
<keyword evidence="4" id="KW-0238">DNA-binding</keyword>
<dbReference type="Gene3D" id="3.40.50.10130">
    <property type="match status" value="1"/>
</dbReference>
<keyword evidence="3" id="KW-0227">DNA damage</keyword>
<evidence type="ECO:0000313" key="8">
    <source>
        <dbReference type="EMBL" id="KII69649.1"/>
    </source>
</evidence>
<keyword evidence="5" id="KW-0234">DNA repair</keyword>
<keyword evidence="6" id="KW-0539">Nucleus</keyword>
<evidence type="ECO:0000313" key="9">
    <source>
        <dbReference type="Proteomes" id="UP000031668"/>
    </source>
</evidence>
<dbReference type="SUPFAM" id="SSF52980">
    <property type="entry name" value="Restriction endonuclease-like"/>
    <property type="match status" value="1"/>
</dbReference>
<proteinExistence type="inferred from homology"/>
<dbReference type="EMBL" id="JWZT01002320">
    <property type="protein sequence ID" value="KII69649.1"/>
    <property type="molecule type" value="Genomic_DNA"/>
</dbReference>
<comment type="similarity">
    <text evidence="2">Belongs to the ERCC1/RAD10/SWI10 family.</text>
</comment>
<dbReference type="GO" id="GO:0070914">
    <property type="term" value="P:UV-damage excision repair"/>
    <property type="evidence" value="ECO:0007669"/>
    <property type="project" value="TreeGrafter"/>
</dbReference>
<evidence type="ECO:0000256" key="2">
    <source>
        <dbReference type="ARBA" id="ARBA00008283"/>
    </source>
</evidence>
<evidence type="ECO:0000256" key="3">
    <source>
        <dbReference type="ARBA" id="ARBA00022763"/>
    </source>
</evidence>
<protein>
    <submittedName>
        <fullName evidence="8">DNA excision repair protein ERCC-1</fullName>
    </submittedName>
</protein>
<dbReference type="GO" id="GO:0000110">
    <property type="term" value="C:nucleotide-excision repair factor 1 complex"/>
    <property type="evidence" value="ECO:0007669"/>
    <property type="project" value="TreeGrafter"/>
</dbReference>
<dbReference type="InterPro" id="IPR004579">
    <property type="entry name" value="ERCC1/RAD10/SWI10"/>
</dbReference>
<reference evidence="8 9" key="1">
    <citation type="journal article" date="2014" name="Genome Biol. Evol.">
        <title>The genome of the myxosporean Thelohanellus kitauei shows adaptations to nutrient acquisition within its fish host.</title>
        <authorList>
            <person name="Yang Y."/>
            <person name="Xiong J."/>
            <person name="Zhou Z."/>
            <person name="Huo F."/>
            <person name="Miao W."/>
            <person name="Ran C."/>
            <person name="Liu Y."/>
            <person name="Zhang J."/>
            <person name="Feng J."/>
            <person name="Wang M."/>
            <person name="Wang M."/>
            <person name="Wang L."/>
            <person name="Yao B."/>
        </authorList>
    </citation>
    <scope>NUCLEOTIDE SEQUENCE [LARGE SCALE GENOMIC DNA]</scope>
    <source>
        <strain evidence="8">Wuqing</strain>
    </source>
</reference>
<dbReference type="GO" id="GO:0070522">
    <property type="term" value="C:ERCC4-ERCC1 complex"/>
    <property type="evidence" value="ECO:0007669"/>
    <property type="project" value="TreeGrafter"/>
</dbReference>
<evidence type="ECO:0000256" key="5">
    <source>
        <dbReference type="ARBA" id="ARBA00023204"/>
    </source>
</evidence>
<comment type="caution">
    <text evidence="8">The sequence shown here is derived from an EMBL/GenBank/DDBJ whole genome shotgun (WGS) entry which is preliminary data.</text>
</comment>
<dbReference type="PANTHER" id="PTHR12749:SF0">
    <property type="entry name" value="DNA EXCISION REPAIR PROTEIN ERCC-1"/>
    <property type="match status" value="1"/>
</dbReference>